<protein>
    <submittedName>
        <fullName evidence="3">Permease of the drug/metabolite transporter (DMT) superfamily</fullName>
    </submittedName>
</protein>
<dbReference type="PANTHER" id="PTHR22911">
    <property type="entry name" value="ACYL-MALONYL CONDENSING ENZYME-RELATED"/>
    <property type="match status" value="1"/>
</dbReference>
<dbReference type="PANTHER" id="PTHR22911:SF137">
    <property type="entry name" value="SOLUTE CARRIER FAMILY 35 MEMBER G2-RELATED"/>
    <property type="match status" value="1"/>
</dbReference>
<dbReference type="EMBL" id="FPKX01000067">
    <property type="protein sequence ID" value="SFZ98913.1"/>
    <property type="molecule type" value="Genomic_DNA"/>
</dbReference>
<dbReference type="Pfam" id="PF00892">
    <property type="entry name" value="EamA"/>
    <property type="match status" value="2"/>
</dbReference>
<dbReference type="GO" id="GO:0016020">
    <property type="term" value="C:membrane"/>
    <property type="evidence" value="ECO:0007669"/>
    <property type="project" value="InterPro"/>
</dbReference>
<evidence type="ECO:0000259" key="2">
    <source>
        <dbReference type="Pfam" id="PF00892"/>
    </source>
</evidence>
<organism evidence="3">
    <name type="scientific">hydrothermal vent metagenome</name>
    <dbReference type="NCBI Taxonomy" id="652676"/>
    <lineage>
        <taxon>unclassified sequences</taxon>
        <taxon>metagenomes</taxon>
        <taxon>ecological metagenomes</taxon>
    </lineage>
</organism>
<feature type="transmembrane region" description="Helical" evidence="1">
    <location>
        <begin position="218"/>
        <end position="238"/>
    </location>
</feature>
<feature type="domain" description="EamA" evidence="2">
    <location>
        <begin position="9"/>
        <end position="145"/>
    </location>
</feature>
<dbReference type="InterPro" id="IPR000620">
    <property type="entry name" value="EamA_dom"/>
</dbReference>
<keyword evidence="1" id="KW-0812">Transmembrane</keyword>
<evidence type="ECO:0000313" key="3">
    <source>
        <dbReference type="EMBL" id="SFZ98913.1"/>
    </source>
</evidence>
<sequence length="297" mass="33471">MNITNKQNKAYTFALLAVLLWSTVATAFKLTLALISPVELLLYSSIFSLIFFTIVIFYQGMQKEIIKSFYKNKKMILFSSLLNPFVYYLLLFEAYNVLPAQEAQAINYTWGLMLAYLSVPLLGHKLATRDIVAGLLCYFGVYIIATHGEIFAFEFSSIYGIGIALATTLIWALYWIANTKIKIDPIIILFLNFLFGLIFLLIYIVIAGIEISLPNKEALMGTLYIGLFEMGISFVLWLKAMKLTSNTAKISNLIYLSPPLSLFFIQTFLGEKILMSTLVALGFIFVGIGVQKIARKE</sequence>
<feature type="transmembrane region" description="Helical" evidence="1">
    <location>
        <begin position="158"/>
        <end position="177"/>
    </location>
</feature>
<dbReference type="InterPro" id="IPR037185">
    <property type="entry name" value="EmrE-like"/>
</dbReference>
<name>A0A1W1EFX1_9ZZZZ</name>
<feature type="transmembrane region" description="Helical" evidence="1">
    <location>
        <begin position="275"/>
        <end position="294"/>
    </location>
</feature>
<keyword evidence="1" id="KW-1133">Transmembrane helix</keyword>
<proteinExistence type="predicted"/>
<feature type="transmembrane region" description="Helical" evidence="1">
    <location>
        <begin position="250"/>
        <end position="269"/>
    </location>
</feature>
<reference evidence="3" key="1">
    <citation type="submission" date="2016-10" db="EMBL/GenBank/DDBJ databases">
        <authorList>
            <person name="de Groot N.N."/>
        </authorList>
    </citation>
    <scope>NUCLEOTIDE SEQUENCE</scope>
</reference>
<accession>A0A1W1EFX1</accession>
<feature type="transmembrane region" description="Helical" evidence="1">
    <location>
        <begin position="41"/>
        <end position="60"/>
    </location>
</feature>
<evidence type="ECO:0000256" key="1">
    <source>
        <dbReference type="SAM" id="Phobius"/>
    </source>
</evidence>
<feature type="transmembrane region" description="Helical" evidence="1">
    <location>
        <begin position="131"/>
        <end position="152"/>
    </location>
</feature>
<feature type="transmembrane region" description="Helical" evidence="1">
    <location>
        <begin position="81"/>
        <end position="99"/>
    </location>
</feature>
<dbReference type="AlphaFoldDB" id="A0A1W1EFX1"/>
<keyword evidence="1" id="KW-0472">Membrane</keyword>
<feature type="transmembrane region" description="Helical" evidence="1">
    <location>
        <begin position="105"/>
        <end position="124"/>
    </location>
</feature>
<dbReference type="SUPFAM" id="SSF103481">
    <property type="entry name" value="Multidrug resistance efflux transporter EmrE"/>
    <property type="match status" value="2"/>
</dbReference>
<gene>
    <name evidence="3" type="ORF">MNB_SV-5-317</name>
</gene>
<feature type="transmembrane region" description="Helical" evidence="1">
    <location>
        <begin position="186"/>
        <end position="206"/>
    </location>
</feature>
<feature type="domain" description="EamA" evidence="2">
    <location>
        <begin position="159"/>
        <end position="288"/>
    </location>
</feature>